<comment type="caution">
    <text evidence="2">The sequence shown here is derived from an EMBL/GenBank/DDBJ whole genome shotgun (WGS) entry which is preliminary data.</text>
</comment>
<keyword evidence="1" id="KW-1133">Transmembrane helix</keyword>
<feature type="transmembrane region" description="Helical" evidence="1">
    <location>
        <begin position="154"/>
        <end position="174"/>
    </location>
</feature>
<protein>
    <submittedName>
        <fullName evidence="2">Uncharacterized protein</fullName>
    </submittedName>
</protein>
<keyword evidence="1" id="KW-0812">Transmembrane</keyword>
<evidence type="ECO:0000313" key="3">
    <source>
        <dbReference type="Proteomes" id="UP001575652"/>
    </source>
</evidence>
<accession>A0ABV4UVR5</accession>
<dbReference type="EMBL" id="JBHDLJ010000021">
    <property type="protein sequence ID" value="MFB0836303.1"/>
    <property type="molecule type" value="Genomic_DNA"/>
</dbReference>
<name>A0ABV4UVR5_9MICC</name>
<reference evidence="2 3" key="1">
    <citation type="submission" date="2024-09" db="EMBL/GenBank/DDBJ databases">
        <authorList>
            <person name="Salinas-Garcia M.A."/>
            <person name="Prieme A."/>
        </authorList>
    </citation>
    <scope>NUCLEOTIDE SEQUENCE [LARGE SCALE GENOMIC DNA]</scope>
    <source>
        <strain evidence="2 3">DSM 21081</strain>
    </source>
</reference>
<gene>
    <name evidence="2" type="ORF">ACETWP_17065</name>
</gene>
<feature type="transmembrane region" description="Helical" evidence="1">
    <location>
        <begin position="101"/>
        <end position="119"/>
    </location>
</feature>
<keyword evidence="1" id="KW-0472">Membrane</keyword>
<feature type="transmembrane region" description="Helical" evidence="1">
    <location>
        <begin position="74"/>
        <end position="94"/>
    </location>
</feature>
<evidence type="ECO:0000313" key="2">
    <source>
        <dbReference type="EMBL" id="MFB0836303.1"/>
    </source>
</evidence>
<dbReference type="RefSeq" id="WP_373973489.1">
    <property type="nucleotide sequence ID" value="NZ_JBHDLJ010000021.1"/>
</dbReference>
<sequence>MAQLAAGPAATPRRPSTPARRVRRAALPAADRPAPCPAVACARERRSARAAALAAGLAVAAHAWVLVAHPHGPWLTGLLAFMAAVCAACAVEAWRRPSREGLAVLLGMSAAMAVFHLALAQGLPGGHAAHGAGALPPGAAAAGPGAAAAAPDGAWMLGIAALELGVALAAGIALRRRA</sequence>
<evidence type="ECO:0000256" key="1">
    <source>
        <dbReference type="SAM" id="Phobius"/>
    </source>
</evidence>
<dbReference type="Proteomes" id="UP001575652">
    <property type="component" value="Unassembled WGS sequence"/>
</dbReference>
<keyword evidence="3" id="KW-1185">Reference proteome</keyword>
<feature type="transmembrane region" description="Helical" evidence="1">
    <location>
        <begin position="50"/>
        <end position="68"/>
    </location>
</feature>
<organism evidence="2 3">
    <name type="scientific">Arthrobacter halodurans</name>
    <dbReference type="NCBI Taxonomy" id="516699"/>
    <lineage>
        <taxon>Bacteria</taxon>
        <taxon>Bacillati</taxon>
        <taxon>Actinomycetota</taxon>
        <taxon>Actinomycetes</taxon>
        <taxon>Micrococcales</taxon>
        <taxon>Micrococcaceae</taxon>
        <taxon>Arthrobacter</taxon>
    </lineage>
</organism>
<proteinExistence type="predicted"/>